<accession>A0A0M3IDN2</accession>
<evidence type="ECO:0000313" key="1">
    <source>
        <dbReference type="Proteomes" id="UP000036681"/>
    </source>
</evidence>
<reference evidence="2" key="1">
    <citation type="submission" date="2017-02" db="UniProtKB">
        <authorList>
            <consortium name="WormBaseParasite"/>
        </authorList>
    </citation>
    <scope>IDENTIFICATION</scope>
</reference>
<keyword evidence="1" id="KW-1185">Reference proteome</keyword>
<name>A0A0M3IDN2_ASCLU</name>
<evidence type="ECO:0000313" key="2">
    <source>
        <dbReference type="WBParaSite" id="ALUE_0001614401-mRNA-1"/>
    </source>
</evidence>
<sequence>MSLLGQMKQGFAKALQIASDNALYNELPECSVLSTVDKLSIKAANQIALQNAMDKYFRSTDVHFTIKFLIRNEKAHKSMLMTADLISGRGFVVRNSGGGHIMDVKLPNKVGDALGKIVHPSQATLFKVERLIRRGFVVRNSGGGHIMDVKLPNKVGDALGKIVHPSQATLFKVVMANRTVNGSNYHIYKTGIEQPLILIEKVYLSLYPLAKMVGLLDCECVYWFRKPDRTILGYIRPKLVLSGRTVVIKFTATQTDAQLRAAMLGATLLIILHEVYPEIKRMLEASIEEAKLSPI</sequence>
<proteinExistence type="predicted"/>
<dbReference type="AlphaFoldDB" id="A0A0M3IDN2"/>
<protein>
    <submittedName>
        <fullName evidence="2">THUMP domain-containing protein</fullName>
    </submittedName>
</protein>
<dbReference type="WBParaSite" id="ALUE_0001614401-mRNA-1">
    <property type="protein sequence ID" value="ALUE_0001614401-mRNA-1"/>
    <property type="gene ID" value="ALUE_0001614401"/>
</dbReference>
<organism evidence="1 2">
    <name type="scientific">Ascaris lumbricoides</name>
    <name type="common">Giant roundworm</name>
    <dbReference type="NCBI Taxonomy" id="6252"/>
    <lineage>
        <taxon>Eukaryota</taxon>
        <taxon>Metazoa</taxon>
        <taxon>Ecdysozoa</taxon>
        <taxon>Nematoda</taxon>
        <taxon>Chromadorea</taxon>
        <taxon>Rhabditida</taxon>
        <taxon>Spirurina</taxon>
        <taxon>Ascaridomorpha</taxon>
        <taxon>Ascaridoidea</taxon>
        <taxon>Ascarididae</taxon>
        <taxon>Ascaris</taxon>
    </lineage>
</organism>
<dbReference type="Proteomes" id="UP000036681">
    <property type="component" value="Unplaced"/>
</dbReference>